<dbReference type="AlphaFoldDB" id="A0AAP5QI00"/>
<evidence type="ECO:0000256" key="2">
    <source>
        <dbReference type="SAM" id="SignalP"/>
    </source>
</evidence>
<feature type="chain" id="PRO_5043053516" evidence="2">
    <location>
        <begin position="27"/>
        <end position="614"/>
    </location>
</feature>
<sequence>MKSQAWCRAVAALSATVLLAPSSAFGGGFGIRIDLPQIPAAPHIPTPGEINKAATKAVDSAGQAVGQVSTNAAKEAGIGLGNVAREAQIGAGNVAREGQIGAGNVAREAQIGAGNVATTIRKAGSDTGRQLNRSQHDLEDAGTAIYRFSVNEARGTQASINHAEERFRQGKVVDAFFHLATEHLQNTDKDAAQAAQESSLLSTVGSVAATVYGGPGGAAAYAAWLTYHQTGDINLAIRVGIIAGVSSYANSQATTMETGTLTDSIKRAAVVGAIGGAGVAAAGGDPNAINQAFLRGGAAILVQDGYKAYVSRDFVKELGPATGPAMCMSAPVSGATDGCPRPTDFMKDDQGRLIMTDKDGGFHHVDVGKENDVPQDWRPVGNASSTPPGTPVVGIQTDRLPPLSQANEGSATMVALAKVPGMNAMALFHDRWAVAWEMNPMVTKVSIVPAIVVTYMGATAVVDNASTTSITDAAARASRQSSSAGPAAGSAGRASSAVTTDSSDTLAAVPQDRTHASGTEGGIPVKGPFPPTIRAVKPAKAPLETLICTRHGSIRVSSVIPGKQRGDLQCMVYTETNGKASATYISKNIPGYCAEKLFVMGDAMTREGWKCEGR</sequence>
<organism evidence="3 4">
    <name type="scientific">Paraburkholderia fungorum</name>
    <dbReference type="NCBI Taxonomy" id="134537"/>
    <lineage>
        <taxon>Bacteria</taxon>
        <taxon>Pseudomonadati</taxon>
        <taxon>Pseudomonadota</taxon>
        <taxon>Betaproteobacteria</taxon>
        <taxon>Burkholderiales</taxon>
        <taxon>Burkholderiaceae</taxon>
        <taxon>Paraburkholderia</taxon>
    </lineage>
</organism>
<dbReference type="Proteomes" id="UP001246473">
    <property type="component" value="Unassembled WGS sequence"/>
</dbReference>
<feature type="region of interest" description="Disordered" evidence="1">
    <location>
        <begin position="476"/>
        <end position="530"/>
    </location>
</feature>
<protein>
    <submittedName>
        <fullName evidence="3">Uncharacterized protein</fullName>
    </submittedName>
</protein>
<keyword evidence="2" id="KW-0732">Signal</keyword>
<evidence type="ECO:0000313" key="4">
    <source>
        <dbReference type="Proteomes" id="UP001246473"/>
    </source>
</evidence>
<dbReference type="RefSeq" id="WP_315697380.1">
    <property type="nucleotide sequence ID" value="NZ_JANSLM010000018.1"/>
</dbReference>
<evidence type="ECO:0000313" key="3">
    <source>
        <dbReference type="EMBL" id="MDT8842557.1"/>
    </source>
</evidence>
<accession>A0AAP5QI00</accession>
<name>A0AAP5QI00_9BURK</name>
<reference evidence="3" key="1">
    <citation type="submission" date="2022-08" db="EMBL/GenBank/DDBJ databases">
        <authorList>
            <person name="Kim S.-J."/>
        </authorList>
    </citation>
    <scope>NUCLEOTIDE SEQUENCE</scope>
    <source>
        <strain evidence="3">KJ</strain>
    </source>
</reference>
<feature type="compositionally biased region" description="Low complexity" evidence="1">
    <location>
        <begin position="476"/>
        <end position="508"/>
    </location>
</feature>
<gene>
    <name evidence="3" type="ORF">ParKJ_34545</name>
</gene>
<feature type="signal peptide" evidence="2">
    <location>
        <begin position="1"/>
        <end position="26"/>
    </location>
</feature>
<evidence type="ECO:0000256" key="1">
    <source>
        <dbReference type="SAM" id="MobiDB-lite"/>
    </source>
</evidence>
<dbReference type="EMBL" id="JANSLM010000018">
    <property type="protein sequence ID" value="MDT8842557.1"/>
    <property type="molecule type" value="Genomic_DNA"/>
</dbReference>
<comment type="caution">
    <text evidence="3">The sequence shown here is derived from an EMBL/GenBank/DDBJ whole genome shotgun (WGS) entry which is preliminary data.</text>
</comment>
<proteinExistence type="predicted"/>